<dbReference type="EMBL" id="JACIJK010000012">
    <property type="protein sequence ID" value="MBB5716617.1"/>
    <property type="molecule type" value="Genomic_DNA"/>
</dbReference>
<dbReference type="RefSeq" id="WP_184060037.1">
    <property type="nucleotide sequence ID" value="NZ_JACIJK010000012.1"/>
</dbReference>
<protein>
    <submittedName>
        <fullName evidence="1">Uncharacterized protein</fullName>
    </submittedName>
</protein>
<proteinExistence type="predicted"/>
<dbReference type="AlphaFoldDB" id="A0A7W9EXB3"/>
<reference evidence="1 2" key="1">
    <citation type="submission" date="2020-08" db="EMBL/GenBank/DDBJ databases">
        <title>Genomic Encyclopedia of Type Strains, Phase IV (KMG-IV): sequencing the most valuable type-strain genomes for metagenomic binning, comparative biology and taxonomic classification.</title>
        <authorList>
            <person name="Goeker M."/>
        </authorList>
    </citation>
    <scope>NUCLEOTIDE SEQUENCE [LARGE SCALE GENOMIC DNA]</scope>
    <source>
        <strain evidence="1 2">DSM 100044</strain>
    </source>
</reference>
<keyword evidence="2" id="KW-1185">Reference proteome</keyword>
<evidence type="ECO:0000313" key="2">
    <source>
        <dbReference type="Proteomes" id="UP000546200"/>
    </source>
</evidence>
<comment type="caution">
    <text evidence="1">The sequence shown here is derived from an EMBL/GenBank/DDBJ whole genome shotgun (WGS) entry which is preliminary data.</text>
</comment>
<gene>
    <name evidence="1" type="ORF">FHS94_003487</name>
</gene>
<sequence length="76" mass="8621">MRASELQDLIVATLVRKQGGSARRWRLAVGPVRVRDRATHPDINWSIEPHGTGRENAVIEKLLDELRLSHSLVEKD</sequence>
<evidence type="ECO:0000313" key="1">
    <source>
        <dbReference type="EMBL" id="MBB5716617.1"/>
    </source>
</evidence>
<name>A0A7W9EXB3_9SPHN</name>
<dbReference type="Proteomes" id="UP000546200">
    <property type="component" value="Unassembled WGS sequence"/>
</dbReference>
<organism evidence="1 2">
    <name type="scientific">Sphingomonas aerophila</name>
    <dbReference type="NCBI Taxonomy" id="1344948"/>
    <lineage>
        <taxon>Bacteria</taxon>
        <taxon>Pseudomonadati</taxon>
        <taxon>Pseudomonadota</taxon>
        <taxon>Alphaproteobacteria</taxon>
        <taxon>Sphingomonadales</taxon>
        <taxon>Sphingomonadaceae</taxon>
        <taxon>Sphingomonas</taxon>
    </lineage>
</organism>
<accession>A0A7W9EXB3</accession>